<feature type="signal peptide" evidence="1">
    <location>
        <begin position="1"/>
        <end position="20"/>
    </location>
</feature>
<keyword evidence="4" id="KW-1185">Reference proteome</keyword>
<comment type="caution">
    <text evidence="3">The sequence shown here is derived from an EMBL/GenBank/DDBJ whole genome shotgun (WGS) entry which is preliminary data.</text>
</comment>
<gene>
    <name evidence="3" type="ORF">AWC19_03125</name>
</gene>
<dbReference type="Proteomes" id="UP000193529">
    <property type="component" value="Unassembled WGS sequence"/>
</dbReference>
<evidence type="ECO:0000256" key="1">
    <source>
        <dbReference type="SAM" id="SignalP"/>
    </source>
</evidence>
<name>A0A1X1ZTU1_9MYCO</name>
<evidence type="ECO:0000313" key="4">
    <source>
        <dbReference type="Proteomes" id="UP000193529"/>
    </source>
</evidence>
<feature type="chain" id="PRO_5038397722" description="DUF732 domain-containing protein" evidence="1">
    <location>
        <begin position="21"/>
        <end position="123"/>
    </location>
</feature>
<dbReference type="InterPro" id="IPR007969">
    <property type="entry name" value="DUF732"/>
</dbReference>
<evidence type="ECO:0000259" key="2">
    <source>
        <dbReference type="Pfam" id="PF05305"/>
    </source>
</evidence>
<organism evidence="3 4">
    <name type="scientific">Mycobacterium palustre</name>
    <dbReference type="NCBI Taxonomy" id="153971"/>
    <lineage>
        <taxon>Bacteria</taxon>
        <taxon>Bacillati</taxon>
        <taxon>Actinomycetota</taxon>
        <taxon>Actinomycetes</taxon>
        <taxon>Mycobacteriales</taxon>
        <taxon>Mycobacteriaceae</taxon>
        <taxon>Mycobacterium</taxon>
        <taxon>Mycobacterium simiae complex</taxon>
    </lineage>
</organism>
<dbReference type="AlphaFoldDB" id="A0A1X1ZTU1"/>
<keyword evidence="1" id="KW-0732">Signal</keyword>
<accession>A0A1X1ZTU1</accession>
<feature type="domain" description="DUF732" evidence="2">
    <location>
        <begin position="38"/>
        <end position="109"/>
    </location>
</feature>
<sequence>MTAMKRLSLMLLLVVVSVGAAIFSAEVAHALTDQQNKFAADVASHGGPAADQMITPAVMETGQTLGDAVCADLRKGATANEVIGVSSDIHMPMSQAEVVVYWAITDLCPGQLGQRQDSWRDGG</sequence>
<dbReference type="Pfam" id="PF05305">
    <property type="entry name" value="DUF732"/>
    <property type="match status" value="1"/>
</dbReference>
<reference evidence="3 4" key="1">
    <citation type="submission" date="2016-01" db="EMBL/GenBank/DDBJ databases">
        <title>The new phylogeny of the genus Mycobacterium.</title>
        <authorList>
            <person name="Tarcisio F."/>
            <person name="Conor M."/>
            <person name="Antonella G."/>
            <person name="Elisabetta G."/>
            <person name="Giulia F.S."/>
            <person name="Sara T."/>
            <person name="Anna F."/>
            <person name="Clotilde B."/>
            <person name="Roberto B."/>
            <person name="Veronica D.S."/>
            <person name="Fabio R."/>
            <person name="Monica P."/>
            <person name="Olivier J."/>
            <person name="Enrico T."/>
            <person name="Nicola S."/>
        </authorList>
    </citation>
    <scope>NUCLEOTIDE SEQUENCE [LARGE SCALE GENOMIC DNA]</scope>
    <source>
        <strain evidence="3 4">DSM 44572</strain>
    </source>
</reference>
<protein>
    <recommendedName>
        <fullName evidence="2">DUF732 domain-containing protein</fullName>
    </recommendedName>
</protein>
<dbReference type="EMBL" id="LQPJ01000074">
    <property type="protein sequence ID" value="ORW27029.1"/>
    <property type="molecule type" value="Genomic_DNA"/>
</dbReference>
<evidence type="ECO:0000313" key="3">
    <source>
        <dbReference type="EMBL" id="ORW27029.1"/>
    </source>
</evidence>
<proteinExistence type="predicted"/>